<dbReference type="InterPro" id="IPR000086">
    <property type="entry name" value="NUDIX_hydrolase_dom"/>
</dbReference>
<dbReference type="Gene3D" id="3.90.79.10">
    <property type="entry name" value="Nucleoside Triphosphate Pyrophosphohydrolase"/>
    <property type="match status" value="1"/>
</dbReference>
<comment type="cofactor">
    <cofactor evidence="1">
        <name>Mg(2+)</name>
        <dbReference type="ChEBI" id="CHEBI:18420"/>
    </cofactor>
</comment>
<protein>
    <submittedName>
        <fullName evidence="6">DNA mismatch repair protein MutT</fullName>
    </submittedName>
</protein>
<dbReference type="PROSITE" id="PS51462">
    <property type="entry name" value="NUDIX"/>
    <property type="match status" value="1"/>
</dbReference>
<dbReference type="PANTHER" id="PTHR43046">
    <property type="entry name" value="GDP-MANNOSE MANNOSYL HYDROLASE"/>
    <property type="match status" value="1"/>
</dbReference>
<dbReference type="Proteomes" id="UP000683139">
    <property type="component" value="Unassembled WGS sequence"/>
</dbReference>
<keyword evidence="7" id="KW-1185">Reference proteome</keyword>
<dbReference type="EMBL" id="BOSE01000007">
    <property type="protein sequence ID" value="GIP18114.1"/>
    <property type="molecule type" value="Genomic_DNA"/>
</dbReference>
<proteinExistence type="inferred from homology"/>
<reference evidence="6" key="1">
    <citation type="submission" date="2021-03" db="EMBL/GenBank/DDBJ databases">
        <title>Antimicrobial resistance genes in bacteria isolated from Japanese honey, and their potential for conferring macrolide and lincosamide resistance in the American foulbrood pathogen Paenibacillus larvae.</title>
        <authorList>
            <person name="Okamoto M."/>
            <person name="Kumagai M."/>
            <person name="Kanamori H."/>
            <person name="Takamatsu D."/>
        </authorList>
    </citation>
    <scope>NUCLEOTIDE SEQUENCE</scope>
    <source>
        <strain evidence="6">J40TS1</strain>
    </source>
</reference>
<feature type="domain" description="Nudix hydrolase" evidence="5">
    <location>
        <begin position="2"/>
        <end position="129"/>
    </location>
</feature>
<dbReference type="GO" id="GO:0016787">
    <property type="term" value="F:hydrolase activity"/>
    <property type="evidence" value="ECO:0007669"/>
    <property type="project" value="UniProtKB-KW"/>
</dbReference>
<dbReference type="InterPro" id="IPR020476">
    <property type="entry name" value="Nudix_hydrolase"/>
</dbReference>
<accession>A0A920D0M8</accession>
<gene>
    <name evidence="6" type="ORF">J40TS1_37560</name>
</gene>
<evidence type="ECO:0000256" key="3">
    <source>
        <dbReference type="ARBA" id="ARBA00022842"/>
    </source>
</evidence>
<evidence type="ECO:0000313" key="7">
    <source>
        <dbReference type="Proteomes" id="UP000683139"/>
    </source>
</evidence>
<dbReference type="PANTHER" id="PTHR43046:SF12">
    <property type="entry name" value="GDP-MANNOSE MANNOSYL HYDROLASE"/>
    <property type="match status" value="1"/>
</dbReference>
<dbReference type="Pfam" id="PF00293">
    <property type="entry name" value="NUDIX"/>
    <property type="match status" value="1"/>
</dbReference>
<evidence type="ECO:0000256" key="2">
    <source>
        <dbReference type="ARBA" id="ARBA00022801"/>
    </source>
</evidence>
<comment type="similarity">
    <text evidence="4">Belongs to the Nudix hydrolase family.</text>
</comment>
<comment type="caution">
    <text evidence="6">The sequence shown here is derived from an EMBL/GenBank/DDBJ whole genome shotgun (WGS) entry which is preliminary data.</text>
</comment>
<dbReference type="InterPro" id="IPR020084">
    <property type="entry name" value="NUDIX_hydrolase_CS"/>
</dbReference>
<dbReference type="AlphaFoldDB" id="A0A920D0M8"/>
<evidence type="ECO:0000259" key="5">
    <source>
        <dbReference type="PROSITE" id="PS51462"/>
    </source>
</evidence>
<organism evidence="6 7">
    <name type="scientific">Paenibacillus montaniterrae</name>
    <dbReference type="NCBI Taxonomy" id="429341"/>
    <lineage>
        <taxon>Bacteria</taxon>
        <taxon>Bacillati</taxon>
        <taxon>Bacillota</taxon>
        <taxon>Bacilli</taxon>
        <taxon>Bacillales</taxon>
        <taxon>Paenibacillaceae</taxon>
        <taxon>Paenibacillus</taxon>
    </lineage>
</organism>
<name>A0A920D0M8_9BACL</name>
<dbReference type="PRINTS" id="PR00502">
    <property type="entry name" value="NUDIXFAMILY"/>
</dbReference>
<evidence type="ECO:0000256" key="4">
    <source>
        <dbReference type="RuleBase" id="RU003476"/>
    </source>
</evidence>
<evidence type="ECO:0000256" key="1">
    <source>
        <dbReference type="ARBA" id="ARBA00001946"/>
    </source>
</evidence>
<keyword evidence="3" id="KW-0460">Magnesium</keyword>
<evidence type="ECO:0000313" key="6">
    <source>
        <dbReference type="EMBL" id="GIP18114.1"/>
    </source>
</evidence>
<dbReference type="SUPFAM" id="SSF55811">
    <property type="entry name" value="Nudix"/>
    <property type="match status" value="1"/>
</dbReference>
<sequence length="140" mass="15841">MKRVDVAYSLIMDETSSKVLAVKNQGNSTWSLPGGAVEREETLEQAAVREAKEETGLDVKVFGIVAINECIFEQEQEHAIFFTFRSEIVGGTIEIKRPDEITEIAWLELDEADKLMPYYKHGIKSLIGGNEIPYYDQGRR</sequence>
<dbReference type="PROSITE" id="PS00893">
    <property type="entry name" value="NUDIX_BOX"/>
    <property type="match status" value="1"/>
</dbReference>
<dbReference type="InterPro" id="IPR015797">
    <property type="entry name" value="NUDIX_hydrolase-like_dom_sf"/>
</dbReference>
<keyword evidence="2 4" id="KW-0378">Hydrolase</keyword>
<dbReference type="RefSeq" id="WP_213518128.1">
    <property type="nucleotide sequence ID" value="NZ_BOSE01000007.1"/>
</dbReference>